<dbReference type="EMBL" id="MU006804">
    <property type="protein sequence ID" value="KAF2635692.1"/>
    <property type="molecule type" value="Genomic_DNA"/>
</dbReference>
<feature type="region of interest" description="Disordered" evidence="1">
    <location>
        <begin position="269"/>
        <end position="301"/>
    </location>
</feature>
<evidence type="ECO:0000256" key="2">
    <source>
        <dbReference type="SAM" id="Phobius"/>
    </source>
</evidence>
<dbReference type="Proteomes" id="UP000799753">
    <property type="component" value="Unassembled WGS sequence"/>
</dbReference>
<feature type="compositionally biased region" description="Polar residues" evidence="1">
    <location>
        <begin position="335"/>
        <end position="345"/>
    </location>
</feature>
<proteinExistence type="predicted"/>
<feature type="compositionally biased region" description="Acidic residues" evidence="1">
    <location>
        <begin position="287"/>
        <end position="299"/>
    </location>
</feature>
<feature type="region of interest" description="Disordered" evidence="1">
    <location>
        <begin position="1"/>
        <end position="26"/>
    </location>
</feature>
<feature type="compositionally biased region" description="Polar residues" evidence="1">
    <location>
        <begin position="903"/>
        <end position="916"/>
    </location>
</feature>
<feature type="transmembrane region" description="Helical" evidence="2">
    <location>
        <begin position="968"/>
        <end position="987"/>
    </location>
</feature>
<feature type="compositionally biased region" description="Basic and acidic residues" evidence="1">
    <location>
        <begin position="812"/>
        <end position="843"/>
    </location>
</feature>
<feature type="region of interest" description="Disordered" evidence="1">
    <location>
        <begin position="620"/>
        <end position="667"/>
    </location>
</feature>
<keyword evidence="2" id="KW-1133">Transmembrane helix</keyword>
<keyword evidence="4" id="KW-1185">Reference proteome</keyword>
<feature type="compositionally biased region" description="Low complexity" evidence="1">
    <location>
        <begin position="346"/>
        <end position="355"/>
    </location>
</feature>
<organism evidence="3 4">
    <name type="scientific">Massarina eburnea CBS 473.64</name>
    <dbReference type="NCBI Taxonomy" id="1395130"/>
    <lineage>
        <taxon>Eukaryota</taxon>
        <taxon>Fungi</taxon>
        <taxon>Dikarya</taxon>
        <taxon>Ascomycota</taxon>
        <taxon>Pezizomycotina</taxon>
        <taxon>Dothideomycetes</taxon>
        <taxon>Pleosporomycetidae</taxon>
        <taxon>Pleosporales</taxon>
        <taxon>Massarineae</taxon>
        <taxon>Massarinaceae</taxon>
        <taxon>Massarina</taxon>
    </lineage>
</organism>
<keyword evidence="2" id="KW-0812">Transmembrane</keyword>
<feature type="compositionally biased region" description="Basic residues" evidence="1">
    <location>
        <begin position="844"/>
        <end position="857"/>
    </location>
</feature>
<evidence type="ECO:0000256" key="1">
    <source>
        <dbReference type="SAM" id="MobiDB-lite"/>
    </source>
</evidence>
<protein>
    <submittedName>
        <fullName evidence="3">Uncharacterized protein</fullName>
    </submittedName>
</protein>
<feature type="compositionally biased region" description="Basic and acidic residues" evidence="1">
    <location>
        <begin position="620"/>
        <end position="645"/>
    </location>
</feature>
<reference evidence="3" key="1">
    <citation type="journal article" date="2020" name="Stud. Mycol.">
        <title>101 Dothideomycetes genomes: a test case for predicting lifestyles and emergence of pathogens.</title>
        <authorList>
            <person name="Haridas S."/>
            <person name="Albert R."/>
            <person name="Binder M."/>
            <person name="Bloem J."/>
            <person name="Labutti K."/>
            <person name="Salamov A."/>
            <person name="Andreopoulos B."/>
            <person name="Baker S."/>
            <person name="Barry K."/>
            <person name="Bills G."/>
            <person name="Bluhm B."/>
            <person name="Cannon C."/>
            <person name="Castanera R."/>
            <person name="Culley D."/>
            <person name="Daum C."/>
            <person name="Ezra D."/>
            <person name="Gonzalez J."/>
            <person name="Henrissat B."/>
            <person name="Kuo A."/>
            <person name="Liang C."/>
            <person name="Lipzen A."/>
            <person name="Lutzoni F."/>
            <person name="Magnuson J."/>
            <person name="Mondo S."/>
            <person name="Nolan M."/>
            <person name="Ohm R."/>
            <person name="Pangilinan J."/>
            <person name="Park H.-J."/>
            <person name="Ramirez L."/>
            <person name="Alfaro M."/>
            <person name="Sun H."/>
            <person name="Tritt A."/>
            <person name="Yoshinaga Y."/>
            <person name="Zwiers L.-H."/>
            <person name="Turgeon B."/>
            <person name="Goodwin S."/>
            <person name="Spatafora J."/>
            <person name="Crous P."/>
            <person name="Grigoriev I."/>
        </authorList>
    </citation>
    <scope>NUCLEOTIDE SEQUENCE</scope>
    <source>
        <strain evidence="3">CBS 473.64</strain>
    </source>
</reference>
<sequence length="990" mass="108963">MAGKHNVPGRGGGRADRTDNHGPSIGYAKKEPIAFALNTTLDTMRTLRGGENLLNWSQSARRNLALQAGTFSLLIKDDKNEVTEFTAPLLVMVVTSSVIRELIMKNPDATNIEYLETEITMDAAKVITDWTNGITKTRGVYSIPMDTPLMDQLGPNLDIIHAAEVLGMNQYVSRVKDSYMDIVSKRFPSFKDTKFIQHYAQNDAENTLLVALVERMVAITPVDKTKNEPGKFTWSQYRAWSKFGADPQNALLTKAYEAAYDRAQDELNKGKDDAAKAAKKGKQTTDEEKDENDGDEEDVETLRRFVVLPARASSASTSRSSSVAPVPVSSTISAHSRSITPLSVQSSSSSRSASRASKHVPTANPDLDGPNKARELGRLGVPSRAHLAIADTITKIEGMHYGEDIRNWPASERRDLLRGGNVALCVKKPEHEATDDEGTTPHINPEHYDFHTAPKLPLVAVSLFLRAYILDHPECEAVELSPECTDKAIHAICKWAKDVCTMETPSGITMPEFDIMEALEIRAAAKTLDMKEYVTAPITEKCVEHVSARKPTVPDAEIVCRHIHDVNDPVLVALAETAFHYGTTPKDGEDRFTVDEANAWCAVKRDPKYALFMSITRRLQKESDENKKKEADAMAVQEEERKDIMTDASAQAAQEDGGDGMISVDMQGAQDDAGNSVKALSAMATQEEGEDNIEEPAAKVEQENAEDGVEDADAQATQDAEDSVKEPSATVTQEEGESIIEEPLTTAAQEEGGDSVEEPAAKAEQKNAQDIVEDAAAQAEQENFQDSMEDPAVQAAQEEVEVMIEEPASKAVQKEENEEHATEIDPDKAPLHIEPKEKTLTKEQRRRQRRKAAKKAKKDQESKPPDEEVSVGKTEEQDAEVSVPTSEDQDAETVHAAVDESPDLSTETQRSASEVQFNGVADTEVGEQDEEFVDARVEQIDDCEDDEVKKTEICADDVILVRRSPLPLVWMMFLSLLPLLVAIWLGLQLF</sequence>
<feature type="compositionally biased region" description="Acidic residues" evidence="1">
    <location>
        <begin position="703"/>
        <end position="713"/>
    </location>
</feature>
<evidence type="ECO:0000313" key="4">
    <source>
        <dbReference type="Proteomes" id="UP000799753"/>
    </source>
</evidence>
<keyword evidence="2" id="KW-0472">Membrane</keyword>
<name>A0A6A6RK70_9PLEO</name>
<feature type="region of interest" description="Disordered" evidence="1">
    <location>
        <begin position="314"/>
        <end position="379"/>
    </location>
</feature>
<evidence type="ECO:0000313" key="3">
    <source>
        <dbReference type="EMBL" id="KAF2635692.1"/>
    </source>
</evidence>
<gene>
    <name evidence="3" type="ORF">P280DRAFT_553554</name>
</gene>
<feature type="region of interest" description="Disordered" evidence="1">
    <location>
        <begin position="698"/>
        <end position="928"/>
    </location>
</feature>
<dbReference type="AlphaFoldDB" id="A0A6A6RK70"/>
<feature type="compositionally biased region" description="Low complexity" evidence="1">
    <location>
        <begin position="314"/>
        <end position="334"/>
    </location>
</feature>
<accession>A0A6A6RK70</accession>
<dbReference type="OrthoDB" id="3789852at2759"/>